<dbReference type="Proteomes" id="UP000193218">
    <property type="component" value="Unassembled WGS sequence"/>
</dbReference>
<proteinExistence type="predicted"/>
<name>A0A1Y1UUD4_9TREE</name>
<accession>A0A1Y1UUD4</accession>
<dbReference type="InParanoid" id="A0A1Y1UUD4"/>
<dbReference type="RefSeq" id="XP_021874484.1">
    <property type="nucleotide sequence ID" value="XM_022014362.1"/>
</dbReference>
<dbReference type="GeneID" id="33556170"/>
<feature type="compositionally biased region" description="Basic and acidic residues" evidence="1">
    <location>
        <begin position="35"/>
        <end position="44"/>
    </location>
</feature>
<comment type="caution">
    <text evidence="2">The sequence shown here is derived from an EMBL/GenBank/DDBJ whole genome shotgun (WGS) entry which is preliminary data.</text>
</comment>
<sequence length="110" mass="12130">MVNSVNGPRAIRHIRNPFGHQDEGIRIVWPDQGENGDREMADWPRRDALLSQGRRVRATEGDVYSLSALDDPFASHLGPRPATGECQGGVGGMWPLVPRMSTVDITMGHQ</sequence>
<protein>
    <submittedName>
        <fullName evidence="2">Uncharacterized protein</fullName>
    </submittedName>
</protein>
<evidence type="ECO:0000313" key="2">
    <source>
        <dbReference type="EMBL" id="ORX40805.1"/>
    </source>
</evidence>
<evidence type="ECO:0000313" key="3">
    <source>
        <dbReference type="Proteomes" id="UP000193218"/>
    </source>
</evidence>
<dbReference type="OrthoDB" id="2595387at2759"/>
<gene>
    <name evidence="2" type="ORF">BD324DRAFT_612157</name>
</gene>
<feature type="region of interest" description="Disordered" evidence="1">
    <location>
        <begin position="25"/>
        <end position="44"/>
    </location>
</feature>
<reference evidence="2 3" key="1">
    <citation type="submission" date="2017-03" db="EMBL/GenBank/DDBJ databases">
        <title>Widespread Adenine N6-methylation of Active Genes in Fungi.</title>
        <authorList>
            <consortium name="DOE Joint Genome Institute"/>
            <person name="Mondo S.J."/>
            <person name="Dannebaum R.O."/>
            <person name="Kuo R.C."/>
            <person name="Louie K.B."/>
            <person name="Bewick A.J."/>
            <person name="Labutti K."/>
            <person name="Haridas S."/>
            <person name="Kuo A."/>
            <person name="Salamov A."/>
            <person name="Ahrendt S.R."/>
            <person name="Lau R."/>
            <person name="Bowen B.P."/>
            <person name="Lipzen A."/>
            <person name="Sullivan W."/>
            <person name="Andreopoulos W.B."/>
            <person name="Clum A."/>
            <person name="Lindquist E."/>
            <person name="Daum C."/>
            <person name="Northen T.R."/>
            <person name="Ramamoorthy G."/>
            <person name="Schmitz R.J."/>
            <person name="Gryganskyi A."/>
            <person name="Culley D."/>
            <person name="Magnuson J."/>
            <person name="James T.Y."/>
            <person name="O'Malley M.A."/>
            <person name="Stajich J.E."/>
            <person name="Spatafora J.W."/>
            <person name="Visel A."/>
            <person name="Grigoriev I.V."/>
        </authorList>
    </citation>
    <scope>NUCLEOTIDE SEQUENCE [LARGE SCALE GENOMIC DNA]</scope>
    <source>
        <strain evidence="2 3">NRRL Y-17943</strain>
    </source>
</reference>
<organism evidence="2 3">
    <name type="scientific">Kockovaella imperatae</name>
    <dbReference type="NCBI Taxonomy" id="4999"/>
    <lineage>
        <taxon>Eukaryota</taxon>
        <taxon>Fungi</taxon>
        <taxon>Dikarya</taxon>
        <taxon>Basidiomycota</taxon>
        <taxon>Agaricomycotina</taxon>
        <taxon>Tremellomycetes</taxon>
        <taxon>Tremellales</taxon>
        <taxon>Cuniculitremaceae</taxon>
        <taxon>Kockovaella</taxon>
    </lineage>
</organism>
<keyword evidence="3" id="KW-1185">Reference proteome</keyword>
<dbReference type="AlphaFoldDB" id="A0A1Y1UUD4"/>
<evidence type="ECO:0000256" key="1">
    <source>
        <dbReference type="SAM" id="MobiDB-lite"/>
    </source>
</evidence>
<dbReference type="EMBL" id="NBSH01000001">
    <property type="protein sequence ID" value="ORX40805.1"/>
    <property type="molecule type" value="Genomic_DNA"/>
</dbReference>